<dbReference type="GO" id="GO:0004553">
    <property type="term" value="F:hydrolase activity, hydrolyzing O-glycosyl compounds"/>
    <property type="evidence" value="ECO:0007669"/>
    <property type="project" value="InterPro"/>
</dbReference>
<dbReference type="OrthoDB" id="9809583at2"/>
<feature type="domain" description="GH16" evidence="2">
    <location>
        <begin position="30"/>
        <end position="275"/>
    </location>
</feature>
<dbReference type="InterPro" id="IPR050546">
    <property type="entry name" value="Glycosyl_Hydrlase_16"/>
</dbReference>
<accession>A0A4R2GQ16</accession>
<reference evidence="3 4" key="1">
    <citation type="submission" date="2019-03" db="EMBL/GenBank/DDBJ databases">
        <title>Genomic Encyclopedia of Type Strains, Phase IV (KMG-IV): sequencing the most valuable type-strain genomes for metagenomic binning, comparative biology and taxonomic classification.</title>
        <authorList>
            <person name="Goeker M."/>
        </authorList>
    </citation>
    <scope>NUCLEOTIDE SEQUENCE [LARGE SCALE GENOMIC DNA]</scope>
    <source>
        <strain evidence="3 4">DSM 24179</strain>
    </source>
</reference>
<dbReference type="SUPFAM" id="SSF49899">
    <property type="entry name" value="Concanavalin A-like lectins/glucanases"/>
    <property type="match status" value="1"/>
</dbReference>
<comment type="similarity">
    <text evidence="1">Belongs to the glycosyl hydrolase 16 family.</text>
</comment>
<comment type="caution">
    <text evidence="3">The sequence shown here is derived from an EMBL/GenBank/DDBJ whole genome shotgun (WGS) entry which is preliminary data.</text>
</comment>
<dbReference type="CDD" id="cd08023">
    <property type="entry name" value="GH16_laminarinase_like"/>
    <property type="match status" value="1"/>
</dbReference>
<dbReference type="InterPro" id="IPR000757">
    <property type="entry name" value="Beta-glucanase-like"/>
</dbReference>
<keyword evidence="3" id="KW-0378">Hydrolase</keyword>
<protein>
    <submittedName>
        <fullName evidence="3">Glycosyl hydrolase family 16</fullName>
    </submittedName>
</protein>
<evidence type="ECO:0000313" key="4">
    <source>
        <dbReference type="Proteomes" id="UP000295221"/>
    </source>
</evidence>
<evidence type="ECO:0000313" key="3">
    <source>
        <dbReference type="EMBL" id="TCO10809.1"/>
    </source>
</evidence>
<gene>
    <name evidence="3" type="ORF">EV194_101441</name>
</gene>
<dbReference type="PANTHER" id="PTHR10963:SF55">
    <property type="entry name" value="GLYCOSIDE HYDROLASE FAMILY 16 PROTEIN"/>
    <property type="match status" value="1"/>
</dbReference>
<dbReference type="Pfam" id="PF00722">
    <property type="entry name" value="Glyco_hydro_16"/>
    <property type="match status" value="1"/>
</dbReference>
<keyword evidence="4" id="KW-1185">Reference proteome</keyword>
<dbReference type="EMBL" id="SLWK01000001">
    <property type="protein sequence ID" value="TCO10809.1"/>
    <property type="molecule type" value="Genomic_DNA"/>
</dbReference>
<dbReference type="RefSeq" id="WP_132431605.1">
    <property type="nucleotide sequence ID" value="NZ_SLWK01000001.1"/>
</dbReference>
<organism evidence="3 4">
    <name type="scientific">Natronoflexus pectinivorans</name>
    <dbReference type="NCBI Taxonomy" id="682526"/>
    <lineage>
        <taxon>Bacteria</taxon>
        <taxon>Pseudomonadati</taxon>
        <taxon>Bacteroidota</taxon>
        <taxon>Bacteroidia</taxon>
        <taxon>Marinilabiliales</taxon>
        <taxon>Marinilabiliaceae</taxon>
        <taxon>Natronoflexus</taxon>
    </lineage>
</organism>
<name>A0A4R2GQ16_9BACT</name>
<evidence type="ECO:0000259" key="2">
    <source>
        <dbReference type="PROSITE" id="PS51762"/>
    </source>
</evidence>
<dbReference type="PANTHER" id="PTHR10963">
    <property type="entry name" value="GLYCOSYL HYDROLASE-RELATED"/>
    <property type="match status" value="1"/>
</dbReference>
<dbReference type="PROSITE" id="PS51762">
    <property type="entry name" value="GH16_2"/>
    <property type="match status" value="1"/>
</dbReference>
<dbReference type="Gene3D" id="2.60.120.200">
    <property type="match status" value="1"/>
</dbReference>
<proteinExistence type="inferred from homology"/>
<evidence type="ECO:0000256" key="1">
    <source>
        <dbReference type="ARBA" id="ARBA00006865"/>
    </source>
</evidence>
<dbReference type="GO" id="GO:0005975">
    <property type="term" value="P:carbohydrate metabolic process"/>
    <property type="evidence" value="ECO:0007669"/>
    <property type="project" value="InterPro"/>
</dbReference>
<dbReference type="Proteomes" id="UP000295221">
    <property type="component" value="Unassembled WGS sequence"/>
</dbReference>
<sequence length="275" mass="31790">MGKYHSVLRFGITLLFFVIFLKFGCTFIRSSSDWQLVWSDEFNYHGLPNPLKWNYDTIGNSYGWGNKELQYYTYAVPENAWVEGGFLHIRAQKERIHGFDYTSARLTTRHKGDWKYGRVEVRAKLPGGIGIWPAIWMLPTDGEYGRWPKSGEIDIVEHVGFIPDSVFVTVHTEMFNHMINTQKGTSVFLPQSGHEFHVYAIEWCSEKIDFFIDDVLVYTFNNSSEGAAEWPFDQKFHLLLNVAVGGNWGGQQGVDDSIFPATMLIDYVRVYRSRN</sequence>
<dbReference type="AlphaFoldDB" id="A0A4R2GQ16"/>
<dbReference type="InterPro" id="IPR013320">
    <property type="entry name" value="ConA-like_dom_sf"/>
</dbReference>